<keyword evidence="3" id="KW-1185">Reference proteome</keyword>
<organism evidence="2 3">
    <name type="scientific">Colletotrichum sojae</name>
    <dbReference type="NCBI Taxonomy" id="2175907"/>
    <lineage>
        <taxon>Eukaryota</taxon>
        <taxon>Fungi</taxon>
        <taxon>Dikarya</taxon>
        <taxon>Ascomycota</taxon>
        <taxon>Pezizomycotina</taxon>
        <taxon>Sordariomycetes</taxon>
        <taxon>Hypocreomycetidae</taxon>
        <taxon>Glomerellales</taxon>
        <taxon>Glomerellaceae</taxon>
        <taxon>Colletotrichum</taxon>
        <taxon>Colletotrichum orchidearum species complex</taxon>
    </lineage>
</organism>
<sequence>MAREGTRSQTGNSKPRIFPVIDTAPTRQKRTTPAASAKPKSTTTTSAATAKGAKPVGITKKKVANAKKEPTVATKAKSVAKTAKTKATGAVKSGKKACIPPPTRGATVSLTPSQETTPKATKPKAATTETAAP</sequence>
<evidence type="ECO:0000313" key="2">
    <source>
        <dbReference type="EMBL" id="KAF6802702.1"/>
    </source>
</evidence>
<evidence type="ECO:0000313" key="3">
    <source>
        <dbReference type="Proteomes" id="UP000652219"/>
    </source>
</evidence>
<comment type="caution">
    <text evidence="2">The sequence shown here is derived from an EMBL/GenBank/DDBJ whole genome shotgun (WGS) entry which is preliminary data.</text>
</comment>
<gene>
    <name evidence="2" type="ORF">CSOJ01_11426</name>
</gene>
<reference evidence="2 3" key="1">
    <citation type="journal article" date="2020" name="Phytopathology">
        <title>Genome Sequence Resources of Colletotrichum truncatum, C. plurivorum, C. musicola, and C. sojae: Four Species Pathogenic to Soybean (Glycine max).</title>
        <authorList>
            <person name="Rogerio F."/>
            <person name="Boufleur T.R."/>
            <person name="Ciampi-Guillardi M."/>
            <person name="Sukno S.A."/>
            <person name="Thon M.R."/>
            <person name="Massola Junior N.S."/>
            <person name="Baroncelli R."/>
        </authorList>
    </citation>
    <scope>NUCLEOTIDE SEQUENCE [LARGE SCALE GENOMIC DNA]</scope>
    <source>
        <strain evidence="2 3">LFN0009</strain>
    </source>
</reference>
<protein>
    <submittedName>
        <fullName evidence="2">Uncharacterized protein</fullName>
    </submittedName>
</protein>
<accession>A0A8H6IXS3</accession>
<dbReference type="EMBL" id="WIGN01000262">
    <property type="protein sequence ID" value="KAF6802702.1"/>
    <property type="molecule type" value="Genomic_DNA"/>
</dbReference>
<feature type="compositionally biased region" description="Low complexity" evidence="1">
    <location>
        <begin position="31"/>
        <end position="55"/>
    </location>
</feature>
<dbReference type="AlphaFoldDB" id="A0A8H6IXS3"/>
<feature type="region of interest" description="Disordered" evidence="1">
    <location>
        <begin position="87"/>
        <end position="133"/>
    </location>
</feature>
<proteinExistence type="predicted"/>
<dbReference type="Proteomes" id="UP000652219">
    <property type="component" value="Unassembled WGS sequence"/>
</dbReference>
<name>A0A8H6IXS3_9PEZI</name>
<feature type="region of interest" description="Disordered" evidence="1">
    <location>
        <begin position="1"/>
        <end position="73"/>
    </location>
</feature>
<evidence type="ECO:0000256" key="1">
    <source>
        <dbReference type="SAM" id="MobiDB-lite"/>
    </source>
</evidence>
<feature type="compositionally biased region" description="Low complexity" evidence="1">
    <location>
        <begin position="115"/>
        <end position="133"/>
    </location>
</feature>